<name>A0A3B1BM12_9ZZZZ</name>
<dbReference type="GO" id="GO:0005524">
    <property type="term" value="F:ATP binding"/>
    <property type="evidence" value="ECO:0007669"/>
    <property type="project" value="UniProtKB-KW"/>
</dbReference>
<dbReference type="EC" id="2.7.1.4" evidence="7"/>
<dbReference type="AlphaFoldDB" id="A0A3B1BM12"/>
<dbReference type="GO" id="GO:0008865">
    <property type="term" value="F:fructokinase activity"/>
    <property type="evidence" value="ECO:0007669"/>
    <property type="project" value="UniProtKB-EC"/>
</dbReference>
<proteinExistence type="inferred from homology"/>
<gene>
    <name evidence="7" type="ORF">MNBD_NITROSPINAE04-269</name>
</gene>
<dbReference type="InterPro" id="IPR050306">
    <property type="entry name" value="PfkB_Carbo_kinase"/>
</dbReference>
<dbReference type="PANTHER" id="PTHR43085:SF1">
    <property type="entry name" value="PSEUDOURIDINE KINASE-RELATED"/>
    <property type="match status" value="1"/>
</dbReference>
<protein>
    <submittedName>
        <fullName evidence="7">Fructokinase</fullName>
        <ecNumber evidence="7">2.7.1.4</ecNumber>
    </submittedName>
</protein>
<dbReference type="SUPFAM" id="SSF53613">
    <property type="entry name" value="Ribokinase-like"/>
    <property type="match status" value="1"/>
</dbReference>
<dbReference type="Gene3D" id="3.40.1190.20">
    <property type="match status" value="1"/>
</dbReference>
<reference evidence="7" key="1">
    <citation type="submission" date="2018-06" db="EMBL/GenBank/DDBJ databases">
        <authorList>
            <person name="Zhirakovskaya E."/>
        </authorList>
    </citation>
    <scope>NUCLEOTIDE SEQUENCE</scope>
</reference>
<dbReference type="PANTHER" id="PTHR43085">
    <property type="entry name" value="HEXOKINASE FAMILY MEMBER"/>
    <property type="match status" value="1"/>
</dbReference>
<keyword evidence="3" id="KW-0547">Nucleotide-binding</keyword>
<dbReference type="EMBL" id="UOGA01000086">
    <property type="protein sequence ID" value="VAX17122.1"/>
    <property type="molecule type" value="Genomic_DNA"/>
</dbReference>
<accession>A0A3B1BM12</accession>
<dbReference type="InterPro" id="IPR011611">
    <property type="entry name" value="PfkB_dom"/>
</dbReference>
<evidence type="ECO:0000256" key="3">
    <source>
        <dbReference type="ARBA" id="ARBA00022741"/>
    </source>
</evidence>
<sequence>MSLLLSSRPVIFGEVLFDVFSDGAAVLGGAPFNVAWNLKGFGLDPVFISAVGDDERGEAVLKAMRGWGMDTGAVQVDDKHPTGVVDVSVENGQPSFSILDHQAYDFISESMADKSLENGRFSIFYHGSLIARSEMSRRTLYSLRESLGLSLFIDVNLRPPWWDSKSVFDAINMARWVKLNSDELCDLLEQSLDSK</sequence>
<comment type="similarity">
    <text evidence="1">Belongs to the carbohydrate kinase PfkB family.</text>
</comment>
<organism evidence="7">
    <name type="scientific">hydrothermal vent metagenome</name>
    <dbReference type="NCBI Taxonomy" id="652676"/>
    <lineage>
        <taxon>unclassified sequences</taxon>
        <taxon>metagenomes</taxon>
        <taxon>ecological metagenomes</taxon>
    </lineage>
</organism>
<keyword evidence="2 7" id="KW-0808">Transferase</keyword>
<evidence type="ECO:0000259" key="6">
    <source>
        <dbReference type="Pfam" id="PF00294"/>
    </source>
</evidence>
<evidence type="ECO:0000313" key="7">
    <source>
        <dbReference type="EMBL" id="VAX17122.1"/>
    </source>
</evidence>
<keyword evidence="5" id="KW-0067">ATP-binding</keyword>
<evidence type="ECO:0000256" key="1">
    <source>
        <dbReference type="ARBA" id="ARBA00010688"/>
    </source>
</evidence>
<evidence type="ECO:0000256" key="2">
    <source>
        <dbReference type="ARBA" id="ARBA00022679"/>
    </source>
</evidence>
<dbReference type="InterPro" id="IPR029056">
    <property type="entry name" value="Ribokinase-like"/>
</dbReference>
<keyword evidence="4 7" id="KW-0418">Kinase</keyword>
<feature type="non-terminal residue" evidence="7">
    <location>
        <position position="195"/>
    </location>
</feature>
<feature type="domain" description="Carbohydrate kinase PfkB" evidence="6">
    <location>
        <begin position="27"/>
        <end position="192"/>
    </location>
</feature>
<evidence type="ECO:0000256" key="5">
    <source>
        <dbReference type="ARBA" id="ARBA00022840"/>
    </source>
</evidence>
<dbReference type="Pfam" id="PF00294">
    <property type="entry name" value="PfkB"/>
    <property type="match status" value="1"/>
</dbReference>
<evidence type="ECO:0000256" key="4">
    <source>
        <dbReference type="ARBA" id="ARBA00022777"/>
    </source>
</evidence>